<evidence type="ECO:0008006" key="3">
    <source>
        <dbReference type="Google" id="ProtNLM"/>
    </source>
</evidence>
<protein>
    <recommendedName>
        <fullName evidence="3">Fibronectin type-III domain-containing protein</fullName>
    </recommendedName>
</protein>
<organism evidence="1 2">
    <name type="scientific">Granulicella cerasi</name>
    <dbReference type="NCBI Taxonomy" id="741063"/>
    <lineage>
        <taxon>Bacteria</taxon>
        <taxon>Pseudomonadati</taxon>
        <taxon>Acidobacteriota</taxon>
        <taxon>Terriglobia</taxon>
        <taxon>Terriglobales</taxon>
        <taxon>Acidobacteriaceae</taxon>
        <taxon>Granulicella</taxon>
    </lineage>
</organism>
<proteinExistence type="predicted"/>
<accession>A0ABW1ZAE9</accession>
<dbReference type="Gene3D" id="2.60.40.10">
    <property type="entry name" value="Immunoglobulins"/>
    <property type="match status" value="1"/>
</dbReference>
<name>A0ABW1ZAE9_9BACT</name>
<dbReference type="EMBL" id="JBHSWI010000001">
    <property type="protein sequence ID" value="MFC6645838.1"/>
    <property type="molecule type" value="Genomic_DNA"/>
</dbReference>
<dbReference type="RefSeq" id="WP_390234898.1">
    <property type="nucleotide sequence ID" value="NZ_JBHSWI010000001.1"/>
</dbReference>
<evidence type="ECO:0000313" key="1">
    <source>
        <dbReference type="EMBL" id="MFC6645838.1"/>
    </source>
</evidence>
<sequence>MPKPPSLHLPAFARKLSAERVGDRVTVRFTVSTRTTDGVLLRDRDALRAQLCREVEHGPCLALIALTLPVAPGSVHEITDALPLQFSAGAPKLLGYRIELLNARGRSAGASDPVFVAGGNAPPVMATLRAQGSRLGVVLQWQPVPDAGDVTVERTAAGATKPVLLKPEGGGDPGRMVDTSAKEDVPYRYSAHREKSVSLGNRSLKLLGEDAAVSYTLHDVYPPPAPQGLTTAGFRAENGTWAVDLIWDPVEDADLAGYNVYRVDSAGARLRLNDKPIATPAFHDATAKEGVAYTGA</sequence>
<keyword evidence="2" id="KW-1185">Reference proteome</keyword>
<evidence type="ECO:0000313" key="2">
    <source>
        <dbReference type="Proteomes" id="UP001596391"/>
    </source>
</evidence>
<reference evidence="2" key="1">
    <citation type="journal article" date="2019" name="Int. J. Syst. Evol. Microbiol.">
        <title>The Global Catalogue of Microorganisms (GCM) 10K type strain sequencing project: providing services to taxonomists for standard genome sequencing and annotation.</title>
        <authorList>
            <consortium name="The Broad Institute Genomics Platform"/>
            <consortium name="The Broad Institute Genome Sequencing Center for Infectious Disease"/>
            <person name="Wu L."/>
            <person name="Ma J."/>
        </authorList>
    </citation>
    <scope>NUCLEOTIDE SEQUENCE [LARGE SCALE GENOMIC DNA]</scope>
    <source>
        <strain evidence="2">CGMCC 1.16026</strain>
    </source>
</reference>
<gene>
    <name evidence="1" type="ORF">ACFQBQ_09650</name>
</gene>
<dbReference type="Proteomes" id="UP001596391">
    <property type="component" value="Unassembled WGS sequence"/>
</dbReference>
<comment type="caution">
    <text evidence="1">The sequence shown here is derived from an EMBL/GenBank/DDBJ whole genome shotgun (WGS) entry which is preliminary data.</text>
</comment>
<dbReference type="InterPro" id="IPR013783">
    <property type="entry name" value="Ig-like_fold"/>
</dbReference>